<proteinExistence type="inferred from homology"/>
<evidence type="ECO:0000313" key="4">
    <source>
        <dbReference type="Proteomes" id="UP000231638"/>
    </source>
</evidence>
<dbReference type="InterPro" id="IPR006504">
    <property type="entry name" value="Tscrpt_reg_Spx/MgsR"/>
</dbReference>
<reference evidence="3 4" key="1">
    <citation type="journal article" date="2017" name="Front. Microbiol.">
        <title>Comparative Genomic Analysis of the Class Epsilonproteobacteria and Proposed Reclassification to Epsilonbacteraeota (phyl. nov.).</title>
        <authorList>
            <person name="Waite D.W."/>
            <person name="Vanwonterghem I."/>
            <person name="Rinke C."/>
            <person name="Parks D.H."/>
            <person name="Zhang Y."/>
            <person name="Takai K."/>
            <person name="Sievert S.M."/>
            <person name="Simon J."/>
            <person name="Campbell B.J."/>
            <person name="Hanson T.E."/>
            <person name="Woyke T."/>
            <person name="Klotz M.G."/>
            <person name="Hugenholtz P."/>
        </authorList>
    </citation>
    <scope>NUCLEOTIDE SEQUENCE [LARGE SCALE GENOMIC DNA]</scope>
    <source>
        <strain evidence="3">UBA11420</strain>
    </source>
</reference>
<dbReference type="PANTHER" id="PTHR30041:SF8">
    <property type="entry name" value="PROTEIN YFFB"/>
    <property type="match status" value="1"/>
</dbReference>
<dbReference type="InterPro" id="IPR036249">
    <property type="entry name" value="Thioredoxin-like_sf"/>
</dbReference>
<name>A0A2D3W793_9BACT</name>
<evidence type="ECO:0000256" key="1">
    <source>
        <dbReference type="ARBA" id="ARBA00007198"/>
    </source>
</evidence>
<evidence type="ECO:0000313" key="3">
    <source>
        <dbReference type="EMBL" id="DAB37212.1"/>
    </source>
</evidence>
<dbReference type="Gene3D" id="3.40.30.10">
    <property type="entry name" value="Glutaredoxin"/>
    <property type="match status" value="1"/>
</dbReference>
<protein>
    <submittedName>
        <fullName evidence="3">Arsenate reductase family protein</fullName>
    </submittedName>
</protein>
<dbReference type="InterPro" id="IPR006660">
    <property type="entry name" value="Arsenate_reductase-like"/>
</dbReference>
<dbReference type="Proteomes" id="UP000231638">
    <property type="component" value="Unassembled WGS sequence"/>
</dbReference>
<dbReference type="CDD" id="cd02977">
    <property type="entry name" value="ArsC_family"/>
    <property type="match status" value="1"/>
</dbReference>
<dbReference type="AlphaFoldDB" id="A0A2D3W793"/>
<sequence>MIKVYGISTCTSVKKATAFLKAHGKTYAFIDLKSVPIEAAKRKEWLSKQSMATLFNTKGTKFRTLGLDKTMSDAQKEAWLEKEPLLYKRPVIECEDGTVVVGFDEELYLKKFA</sequence>
<dbReference type="Pfam" id="PF03960">
    <property type="entry name" value="ArsC"/>
    <property type="match status" value="1"/>
</dbReference>
<dbReference type="STRING" id="366522.GCA_001548055_00394"/>
<organism evidence="3 4">
    <name type="scientific">Sulfurospirillum cavolei</name>
    <dbReference type="NCBI Taxonomy" id="366522"/>
    <lineage>
        <taxon>Bacteria</taxon>
        <taxon>Pseudomonadati</taxon>
        <taxon>Campylobacterota</taxon>
        <taxon>Epsilonproteobacteria</taxon>
        <taxon>Campylobacterales</taxon>
        <taxon>Sulfurospirillaceae</taxon>
        <taxon>Sulfurospirillum</taxon>
    </lineage>
</organism>
<comment type="caution">
    <text evidence="3">The sequence shown here is derived from an EMBL/GenBank/DDBJ whole genome shotgun (WGS) entry which is preliminary data.</text>
</comment>
<dbReference type="EMBL" id="DLUG01000024">
    <property type="protein sequence ID" value="DAB37212.1"/>
    <property type="molecule type" value="Genomic_DNA"/>
</dbReference>
<gene>
    <name evidence="3" type="ORF">CFH80_00740</name>
</gene>
<evidence type="ECO:0000256" key="2">
    <source>
        <dbReference type="PROSITE-ProRule" id="PRU01282"/>
    </source>
</evidence>
<dbReference type="PROSITE" id="PS51353">
    <property type="entry name" value="ARSC"/>
    <property type="match status" value="1"/>
</dbReference>
<accession>A0A2D3W793</accession>
<dbReference type="PANTHER" id="PTHR30041">
    <property type="entry name" value="ARSENATE REDUCTASE"/>
    <property type="match status" value="1"/>
</dbReference>
<dbReference type="SUPFAM" id="SSF52833">
    <property type="entry name" value="Thioredoxin-like"/>
    <property type="match status" value="1"/>
</dbReference>
<comment type="similarity">
    <text evidence="1 2">Belongs to the ArsC family.</text>
</comment>
<dbReference type="NCBIfam" id="TIGR01617">
    <property type="entry name" value="arsC_related"/>
    <property type="match status" value="1"/>
</dbReference>